<keyword evidence="7" id="KW-0256">Endoplasmic reticulum</keyword>
<comment type="subcellular location">
    <subcellularLocation>
        <location evidence="3">Endoplasmic reticulum membrane</location>
        <topology evidence="3">Peripheral membrane protein</topology>
    </subcellularLocation>
    <subcellularLocation>
        <location evidence="2">Microsome membrane</location>
        <topology evidence="2">Peripheral membrane protein</topology>
    </subcellularLocation>
</comment>
<evidence type="ECO:0000256" key="3">
    <source>
        <dbReference type="ARBA" id="ARBA00004406"/>
    </source>
</evidence>
<keyword evidence="12 14" id="KW-0472">Membrane</keyword>
<evidence type="ECO:0008006" key="17">
    <source>
        <dbReference type="Google" id="ProtNLM"/>
    </source>
</evidence>
<organism evidence="15 16">
    <name type="scientific">Stomoxys calcitrans</name>
    <name type="common">Stable fly</name>
    <name type="synonym">Conops calcitrans</name>
    <dbReference type="NCBI Taxonomy" id="35570"/>
    <lineage>
        <taxon>Eukaryota</taxon>
        <taxon>Metazoa</taxon>
        <taxon>Ecdysozoa</taxon>
        <taxon>Arthropoda</taxon>
        <taxon>Hexapoda</taxon>
        <taxon>Insecta</taxon>
        <taxon>Pterygota</taxon>
        <taxon>Neoptera</taxon>
        <taxon>Endopterygota</taxon>
        <taxon>Diptera</taxon>
        <taxon>Brachycera</taxon>
        <taxon>Muscomorpha</taxon>
        <taxon>Muscoidea</taxon>
        <taxon>Muscidae</taxon>
        <taxon>Stomoxys</taxon>
    </lineage>
</organism>
<keyword evidence="11" id="KW-0503">Monooxygenase</keyword>
<accession>A0A1I8PIB0</accession>
<dbReference type="GO" id="GO:0005789">
    <property type="term" value="C:endoplasmic reticulum membrane"/>
    <property type="evidence" value="ECO:0007669"/>
    <property type="project" value="UniProtKB-SubCell"/>
</dbReference>
<proteinExistence type="inferred from homology"/>
<evidence type="ECO:0000256" key="1">
    <source>
        <dbReference type="ARBA" id="ARBA00001971"/>
    </source>
</evidence>
<dbReference type="GO" id="GO:0004497">
    <property type="term" value="F:monooxygenase activity"/>
    <property type="evidence" value="ECO:0007669"/>
    <property type="project" value="UniProtKB-KW"/>
</dbReference>
<evidence type="ECO:0000256" key="5">
    <source>
        <dbReference type="ARBA" id="ARBA00022617"/>
    </source>
</evidence>
<keyword evidence="6 13" id="KW-0479">Metal-binding</keyword>
<dbReference type="VEuPathDB" id="VectorBase:SCAU008261"/>
<dbReference type="InterPro" id="IPR001128">
    <property type="entry name" value="Cyt_P450"/>
</dbReference>
<evidence type="ECO:0000256" key="14">
    <source>
        <dbReference type="SAM" id="Phobius"/>
    </source>
</evidence>
<dbReference type="CDD" id="cd11056">
    <property type="entry name" value="CYP6-like"/>
    <property type="match status" value="2"/>
</dbReference>
<evidence type="ECO:0000256" key="10">
    <source>
        <dbReference type="ARBA" id="ARBA00023004"/>
    </source>
</evidence>
<name>A0A1I8PIB0_STOCA</name>
<dbReference type="Gene3D" id="1.10.630.10">
    <property type="entry name" value="Cytochrome P450"/>
    <property type="match status" value="2"/>
</dbReference>
<dbReference type="PRINTS" id="PR00385">
    <property type="entry name" value="P450"/>
</dbReference>
<feature type="binding site" description="axial binding residue" evidence="13">
    <location>
        <position position="451"/>
    </location>
    <ligand>
        <name>heme</name>
        <dbReference type="ChEBI" id="CHEBI:30413"/>
    </ligand>
    <ligandPart>
        <name>Fe</name>
        <dbReference type="ChEBI" id="CHEBI:18248"/>
    </ligandPart>
</feature>
<dbReference type="InterPro" id="IPR050476">
    <property type="entry name" value="Insect_CytP450_Detox"/>
</dbReference>
<keyword evidence="9" id="KW-0560">Oxidoreductase</keyword>
<dbReference type="Proteomes" id="UP000095300">
    <property type="component" value="Unassembled WGS sequence"/>
</dbReference>
<dbReference type="GO" id="GO:0020037">
    <property type="term" value="F:heme binding"/>
    <property type="evidence" value="ECO:0007669"/>
    <property type="project" value="InterPro"/>
</dbReference>
<keyword evidence="8" id="KW-0492">Microsome</keyword>
<sequence length="1017" mass="117173">MILVTLIVVGLITLLMYLYNLYSYWQRHGVPQETPLPILGNMKGVGTSKHFREIIRRLYTKFKGKAPIGGCYVFVNKAAIVLDLELVKHILIKDFSNFHDRGVFNNVRDDPLTGHLFTLEGEQWRAMRNKLTPVFTSAKMKYMFPTVVKVGQHLGEVVADMLKKAPEDTILEIKDLCARFTTDVIGTCAFGIDCCSLKDPNAEFRRKGRSIFTEMRHHPLVQQFMFTNPKVARKLRMKFFTDKVSTFFLKVIRETVEYREKNSIKRNDFLDLLIELKAKDQELARESQGIDLSQGLTIEQMAAQTFVFFLAGFETSSTTMSFCLYELARHPQIQEKLRQEILKNLKENNNEVTYEGLHGMEYLDQVVSETLRYYPVLPSLLRTTKSDYRIPQTSLIIEKGTTVVIPVDAIHHDPEYYEQPNEFKPERFTASENEKRHSCAYLPFGDGPRNCIGMRFGKMQTKIGLVELLRHFRFESCQQTEIVMDNKNLLVTTEGGIKLKVTAVFRKEGNIVTMIGTLLLATLALLTLYLFNYYSYWKKRGILQETPLPLVGNFVGVGVTCHVRDVYKRLYKKFKGQAPFAGVYMFFSKTALILDLDLIKNVLIKDFSSFHDRGGFNNVENEPLTGHLLLLEGDQWRAMRNKLSPVFTSSRMKYMFPTVVKVGENFNRVMGETLKEAPGQELEIKELCARFTTDVIGNCAFGIECNSLRDPNAEFRQRGRDLFLRPRHNGAVQLFMFTNAKLAKKLRMKLVPENLTEFFVSIVRQTVDYRLKNNVKCNDFMDLLIEMKAQDEEKAKATKGIDLSHGLTIEQMAAQTFVFFLAGFETSSTTMSFVLYELARHQEIQDQLRKEILDKLEEDKGELTYEGIHGMEYLEQVISETMRLYPILSILLRKTNNDYKVPNTTHTIENGTMTVIPVHAIHHDPEYYENPEEFRPSRFTHSECEKRHPSTYLPFGDGPRNCIGLRFGKMQTKVGLVSLLRSYRFECCSQTEIPVELDKKNILTSPKNGVYLKVIPL</sequence>
<evidence type="ECO:0000313" key="16">
    <source>
        <dbReference type="Proteomes" id="UP000095300"/>
    </source>
</evidence>
<dbReference type="FunFam" id="1.10.630.10:FF:000042">
    <property type="entry name" value="Cytochrome P450"/>
    <property type="match status" value="2"/>
</dbReference>
<dbReference type="InterPro" id="IPR017972">
    <property type="entry name" value="Cyt_P450_CS"/>
</dbReference>
<keyword evidence="14" id="KW-1133">Transmembrane helix</keyword>
<evidence type="ECO:0000256" key="8">
    <source>
        <dbReference type="ARBA" id="ARBA00022848"/>
    </source>
</evidence>
<feature type="transmembrane region" description="Helical" evidence="14">
    <location>
        <begin position="511"/>
        <end position="531"/>
    </location>
</feature>
<dbReference type="InterPro" id="IPR002401">
    <property type="entry name" value="Cyt_P450_E_grp-I"/>
</dbReference>
<dbReference type="STRING" id="35570.A0A1I8PIB0"/>
<keyword evidence="14" id="KW-0812">Transmembrane</keyword>
<dbReference type="OrthoDB" id="2789670at2759"/>
<dbReference type="KEGG" id="scac:106083640"/>
<dbReference type="EnsemblMetazoa" id="SCAU008261-RA">
    <property type="protein sequence ID" value="SCAU008261-PA"/>
    <property type="gene ID" value="SCAU008261"/>
</dbReference>
<dbReference type="GO" id="GO:0005506">
    <property type="term" value="F:iron ion binding"/>
    <property type="evidence" value="ECO:0007669"/>
    <property type="project" value="InterPro"/>
</dbReference>
<keyword evidence="10 13" id="KW-0408">Iron</keyword>
<evidence type="ECO:0000256" key="2">
    <source>
        <dbReference type="ARBA" id="ARBA00004174"/>
    </source>
</evidence>
<dbReference type="SUPFAM" id="SSF48264">
    <property type="entry name" value="Cytochrome P450"/>
    <property type="match status" value="2"/>
</dbReference>
<evidence type="ECO:0000256" key="6">
    <source>
        <dbReference type="ARBA" id="ARBA00022723"/>
    </source>
</evidence>
<dbReference type="PANTHER" id="PTHR24292:SF100">
    <property type="entry name" value="CYTOCHROME P450 6A16, ISOFORM B-RELATED"/>
    <property type="match status" value="1"/>
</dbReference>
<evidence type="ECO:0000256" key="7">
    <source>
        <dbReference type="ARBA" id="ARBA00022824"/>
    </source>
</evidence>
<gene>
    <name evidence="15" type="primary">106083640</name>
</gene>
<evidence type="ECO:0000313" key="15">
    <source>
        <dbReference type="EnsemblMetazoa" id="SCAU008261-PA"/>
    </source>
</evidence>
<comment type="similarity">
    <text evidence="4">Belongs to the cytochrome P450 family.</text>
</comment>
<keyword evidence="5 13" id="KW-0349">Heme</keyword>
<evidence type="ECO:0000256" key="12">
    <source>
        <dbReference type="ARBA" id="ARBA00023136"/>
    </source>
</evidence>
<dbReference type="PRINTS" id="PR00463">
    <property type="entry name" value="EP450I"/>
</dbReference>
<dbReference type="GO" id="GO:0016705">
    <property type="term" value="F:oxidoreductase activity, acting on paired donors, with incorporation or reduction of molecular oxygen"/>
    <property type="evidence" value="ECO:0007669"/>
    <property type="project" value="InterPro"/>
</dbReference>
<evidence type="ECO:0000256" key="13">
    <source>
        <dbReference type="PIRSR" id="PIRSR602401-1"/>
    </source>
</evidence>
<comment type="cofactor">
    <cofactor evidence="1 13">
        <name>heme</name>
        <dbReference type="ChEBI" id="CHEBI:30413"/>
    </cofactor>
</comment>
<dbReference type="AlphaFoldDB" id="A0A1I8PIB0"/>
<dbReference type="InterPro" id="IPR036396">
    <property type="entry name" value="Cyt_P450_sf"/>
</dbReference>
<evidence type="ECO:0000256" key="11">
    <source>
        <dbReference type="ARBA" id="ARBA00023033"/>
    </source>
</evidence>
<evidence type="ECO:0000256" key="9">
    <source>
        <dbReference type="ARBA" id="ARBA00023002"/>
    </source>
</evidence>
<dbReference type="PANTHER" id="PTHR24292">
    <property type="entry name" value="CYTOCHROME P450"/>
    <property type="match status" value="1"/>
</dbReference>
<reference evidence="15" key="1">
    <citation type="submission" date="2020-05" db="UniProtKB">
        <authorList>
            <consortium name="EnsemblMetazoa"/>
        </authorList>
    </citation>
    <scope>IDENTIFICATION</scope>
    <source>
        <strain evidence="15">USDA</strain>
    </source>
</reference>
<evidence type="ECO:0000256" key="4">
    <source>
        <dbReference type="ARBA" id="ARBA00010617"/>
    </source>
</evidence>
<protein>
    <recommendedName>
        <fullName evidence="17">Cytochrome P450</fullName>
    </recommendedName>
</protein>
<dbReference type="PROSITE" id="PS00086">
    <property type="entry name" value="CYTOCHROME_P450"/>
    <property type="match status" value="2"/>
</dbReference>
<dbReference type="Pfam" id="PF00067">
    <property type="entry name" value="p450"/>
    <property type="match status" value="2"/>
</dbReference>
<keyword evidence="16" id="KW-1185">Reference proteome</keyword>